<keyword evidence="4 5" id="KW-0472">Membrane</keyword>
<name>A0A1M4X4S6_9BACT</name>
<proteinExistence type="predicted"/>
<feature type="transmembrane region" description="Helical" evidence="5">
    <location>
        <begin position="35"/>
        <end position="63"/>
    </location>
</feature>
<feature type="domain" description="Sodium/calcium exchanger membrane region" evidence="6">
    <location>
        <begin position="5"/>
        <end position="143"/>
    </location>
</feature>
<keyword evidence="3 5" id="KW-1133">Transmembrane helix</keyword>
<comment type="subcellular location">
    <subcellularLocation>
        <location evidence="1">Membrane</location>
        <topology evidence="1">Multi-pass membrane protein</topology>
    </subcellularLocation>
</comment>
<feature type="transmembrane region" description="Helical" evidence="5">
    <location>
        <begin position="125"/>
        <end position="144"/>
    </location>
</feature>
<dbReference type="RefSeq" id="WP_073037519.1">
    <property type="nucleotide sequence ID" value="NZ_FQVB01000008.1"/>
</dbReference>
<dbReference type="PANTHER" id="PTHR10846:SF8">
    <property type="entry name" value="INNER MEMBRANE PROTEIN YRBG"/>
    <property type="match status" value="1"/>
</dbReference>
<evidence type="ECO:0000256" key="5">
    <source>
        <dbReference type="SAM" id="Phobius"/>
    </source>
</evidence>
<evidence type="ECO:0000259" key="6">
    <source>
        <dbReference type="Pfam" id="PF01699"/>
    </source>
</evidence>
<reference evidence="8" key="1">
    <citation type="submission" date="2016-11" db="EMBL/GenBank/DDBJ databases">
        <authorList>
            <person name="Varghese N."/>
            <person name="Submissions S."/>
        </authorList>
    </citation>
    <scope>NUCLEOTIDE SEQUENCE [LARGE SCALE GENOMIC DNA]</scope>
    <source>
        <strain evidence="8">DSM 9756</strain>
    </source>
</reference>
<dbReference type="InterPro" id="IPR004837">
    <property type="entry name" value="NaCa_Exmemb"/>
</dbReference>
<protein>
    <submittedName>
        <fullName evidence="7">Cation:H+ antiporter</fullName>
    </submittedName>
</protein>
<dbReference type="Pfam" id="PF01699">
    <property type="entry name" value="Na_Ca_ex"/>
    <property type="match status" value="2"/>
</dbReference>
<dbReference type="EMBL" id="FQVB01000008">
    <property type="protein sequence ID" value="SHE88488.1"/>
    <property type="molecule type" value="Genomic_DNA"/>
</dbReference>
<organism evidence="7 8">
    <name type="scientific">Desulfacinum infernum DSM 9756</name>
    <dbReference type="NCBI Taxonomy" id="1121391"/>
    <lineage>
        <taxon>Bacteria</taxon>
        <taxon>Pseudomonadati</taxon>
        <taxon>Thermodesulfobacteriota</taxon>
        <taxon>Syntrophobacteria</taxon>
        <taxon>Syntrophobacterales</taxon>
        <taxon>Syntrophobacteraceae</taxon>
        <taxon>Desulfacinum</taxon>
    </lineage>
</organism>
<dbReference type="STRING" id="1121391.SAMN02745206_00979"/>
<feature type="transmembrane region" description="Helical" evidence="5">
    <location>
        <begin position="275"/>
        <end position="292"/>
    </location>
</feature>
<keyword evidence="2 5" id="KW-0812">Transmembrane</keyword>
<dbReference type="GO" id="GO:0005262">
    <property type="term" value="F:calcium channel activity"/>
    <property type="evidence" value="ECO:0007669"/>
    <property type="project" value="TreeGrafter"/>
</dbReference>
<dbReference type="InterPro" id="IPR044880">
    <property type="entry name" value="NCX_ion-bd_dom_sf"/>
</dbReference>
<evidence type="ECO:0000313" key="7">
    <source>
        <dbReference type="EMBL" id="SHE88488.1"/>
    </source>
</evidence>
<evidence type="ECO:0000256" key="1">
    <source>
        <dbReference type="ARBA" id="ARBA00004141"/>
    </source>
</evidence>
<dbReference type="GO" id="GO:0005886">
    <property type="term" value="C:plasma membrane"/>
    <property type="evidence" value="ECO:0007669"/>
    <property type="project" value="TreeGrafter"/>
</dbReference>
<evidence type="ECO:0000256" key="4">
    <source>
        <dbReference type="ARBA" id="ARBA00023136"/>
    </source>
</evidence>
<feature type="transmembrane region" description="Helical" evidence="5">
    <location>
        <begin position="69"/>
        <end position="91"/>
    </location>
</feature>
<feature type="transmembrane region" description="Helical" evidence="5">
    <location>
        <begin position="6"/>
        <end position="23"/>
    </location>
</feature>
<feature type="transmembrane region" description="Helical" evidence="5">
    <location>
        <begin position="175"/>
        <end position="197"/>
    </location>
</feature>
<dbReference type="InterPro" id="IPR004481">
    <property type="entry name" value="K/Na/Ca-exchanger"/>
</dbReference>
<feature type="transmembrane region" description="Helical" evidence="5">
    <location>
        <begin position="244"/>
        <end position="263"/>
    </location>
</feature>
<dbReference type="GO" id="GO:0008273">
    <property type="term" value="F:calcium, potassium:sodium antiporter activity"/>
    <property type="evidence" value="ECO:0007669"/>
    <property type="project" value="TreeGrafter"/>
</dbReference>
<evidence type="ECO:0000256" key="2">
    <source>
        <dbReference type="ARBA" id="ARBA00022692"/>
    </source>
</evidence>
<dbReference type="NCBIfam" id="TIGR00367">
    <property type="entry name" value="calcium/sodium antiporter"/>
    <property type="match status" value="1"/>
</dbReference>
<feature type="domain" description="Sodium/calcium exchanger membrane region" evidence="6">
    <location>
        <begin position="175"/>
        <end position="320"/>
    </location>
</feature>
<feature type="transmembrane region" description="Helical" evidence="5">
    <location>
        <begin position="209"/>
        <end position="232"/>
    </location>
</feature>
<dbReference type="Proteomes" id="UP000184076">
    <property type="component" value="Unassembled WGS sequence"/>
</dbReference>
<dbReference type="GO" id="GO:0006874">
    <property type="term" value="P:intracellular calcium ion homeostasis"/>
    <property type="evidence" value="ECO:0007669"/>
    <property type="project" value="TreeGrafter"/>
</dbReference>
<evidence type="ECO:0000256" key="3">
    <source>
        <dbReference type="ARBA" id="ARBA00022989"/>
    </source>
</evidence>
<gene>
    <name evidence="7" type="ORF">SAMN02745206_00979</name>
</gene>
<feature type="transmembrane region" description="Helical" evidence="5">
    <location>
        <begin position="304"/>
        <end position="321"/>
    </location>
</feature>
<keyword evidence="8" id="KW-1185">Reference proteome</keyword>
<accession>A0A1M4X4S6</accession>
<dbReference type="AlphaFoldDB" id="A0A1M4X4S6"/>
<dbReference type="Gene3D" id="1.20.1420.30">
    <property type="entry name" value="NCX, central ion-binding region"/>
    <property type="match status" value="1"/>
</dbReference>
<evidence type="ECO:0000313" key="8">
    <source>
        <dbReference type="Proteomes" id="UP000184076"/>
    </source>
</evidence>
<dbReference type="OrthoDB" id="9794225at2"/>
<sequence length="322" mass="34233">MILYAAAVAAGILALMWGADRFVEGAARLARRLGISPIIVGLTVVSFGTSLPELLITVTAAFMGHPDVAVGNVVGSNIANIGLILGTASLFRPLMIHSALLHREYPALVVVSVLAWLMAKDAVFSRFEGLLLLGGMALFLWWMAKSAQQGHVDALLEEAAEKPVSSEKEGVRKPLIYLVMGLVCLTLGSRLLVWGGVGMARAFGVSELVIGLTLVALGTSLPELATSVAGAIKKEDDIAVGNVVGSNIFNILAILGVPATIMPLQVSPEAFRRDFPVMLLATFLLWPVCRSWKAGRQGRVNRVEGGALVVGYLGYMTYLFVH</sequence>
<dbReference type="PANTHER" id="PTHR10846">
    <property type="entry name" value="SODIUM/POTASSIUM/CALCIUM EXCHANGER"/>
    <property type="match status" value="1"/>
</dbReference>